<dbReference type="AlphaFoldDB" id="A0A1E2URM1"/>
<dbReference type="InterPro" id="IPR010127">
    <property type="entry name" value="Phasin_subfam-1"/>
</dbReference>
<sequence>MANAKESIEMINEFNTTGYDSFRQLTDISLKTWNQVMEAQINTVSSLMNTSMEQLKLVSEAKDYHEVVRGQMDLTRKLGEELMTKTREAVEMSQKTGEEVRSWYESNLATANEQISKVAEKAA</sequence>
<dbReference type="Pfam" id="PF09361">
    <property type="entry name" value="Phasin_2"/>
    <property type="match status" value="1"/>
</dbReference>
<dbReference type="STRING" id="1818881.A3196_11560"/>
<dbReference type="NCBIfam" id="TIGR01841">
    <property type="entry name" value="phasin"/>
    <property type="match status" value="1"/>
</dbReference>
<evidence type="ECO:0000313" key="3">
    <source>
        <dbReference type="Proteomes" id="UP000094849"/>
    </source>
</evidence>
<organism evidence="2 3">
    <name type="scientific">Candidatus Thiodiazotropha endoloripes</name>
    <dbReference type="NCBI Taxonomy" id="1818881"/>
    <lineage>
        <taxon>Bacteria</taxon>
        <taxon>Pseudomonadati</taxon>
        <taxon>Pseudomonadota</taxon>
        <taxon>Gammaproteobacteria</taxon>
        <taxon>Chromatiales</taxon>
        <taxon>Sedimenticolaceae</taxon>
        <taxon>Candidatus Thiodiazotropha</taxon>
    </lineage>
</organism>
<protein>
    <recommendedName>
        <fullName evidence="1">Phasin domain-containing protein</fullName>
    </recommendedName>
</protein>
<keyword evidence="3" id="KW-1185">Reference proteome</keyword>
<evidence type="ECO:0000313" key="2">
    <source>
        <dbReference type="EMBL" id="ODB97340.1"/>
    </source>
</evidence>
<comment type="caution">
    <text evidence="2">The sequence shown here is derived from an EMBL/GenBank/DDBJ whole genome shotgun (WGS) entry which is preliminary data.</text>
</comment>
<evidence type="ECO:0000259" key="1">
    <source>
        <dbReference type="Pfam" id="PF09361"/>
    </source>
</evidence>
<name>A0A1E2URM1_9GAMM</name>
<proteinExistence type="predicted"/>
<dbReference type="EMBL" id="LVJZ01000003">
    <property type="protein sequence ID" value="ODB97340.1"/>
    <property type="molecule type" value="Genomic_DNA"/>
</dbReference>
<dbReference type="InterPro" id="IPR018968">
    <property type="entry name" value="Phasin"/>
</dbReference>
<feature type="domain" description="Phasin" evidence="1">
    <location>
        <begin position="11"/>
        <end position="107"/>
    </location>
</feature>
<reference evidence="2 3" key="1">
    <citation type="submission" date="2016-03" db="EMBL/GenBank/DDBJ databases">
        <title>Chemosynthetic sulphur-oxidizing symbionts of marine invertebrate animals are capable of nitrogen fixation.</title>
        <authorList>
            <person name="Petersen J.M."/>
            <person name="Kemper A."/>
            <person name="Gruber-Vodicka H."/>
            <person name="Cardini U."/>
            <person name="Geest Mvander."/>
            <person name="Kleiner M."/>
            <person name="Bulgheresi S."/>
            <person name="Fussmann M."/>
            <person name="Herbold C."/>
            <person name="Seah B.K.B."/>
            <person name="Antony C.Paul."/>
            <person name="Liu D."/>
            <person name="Belitz A."/>
            <person name="Weber M."/>
        </authorList>
    </citation>
    <scope>NUCLEOTIDE SEQUENCE [LARGE SCALE GENOMIC DNA]</scope>
    <source>
        <strain evidence="2">G_D</strain>
    </source>
</reference>
<dbReference type="RefSeq" id="WP_069005112.1">
    <property type="nucleotide sequence ID" value="NZ_LVJW01000003.1"/>
</dbReference>
<accession>A0A1E2URM1</accession>
<dbReference type="Proteomes" id="UP000094849">
    <property type="component" value="Unassembled WGS sequence"/>
</dbReference>
<gene>
    <name evidence="2" type="ORF">A3196_11560</name>
</gene>